<dbReference type="InterPro" id="IPR018490">
    <property type="entry name" value="cNMP-bd_dom_sf"/>
</dbReference>
<dbReference type="RefSeq" id="WP_143386446.1">
    <property type="nucleotide sequence ID" value="NZ_VJZL01000009.1"/>
</dbReference>
<dbReference type="InterPro" id="IPR018821">
    <property type="entry name" value="DUF294_put_nucleoTrafse_sb-bd"/>
</dbReference>
<feature type="domain" description="CBS" evidence="4">
    <location>
        <begin position="237"/>
        <end position="297"/>
    </location>
</feature>
<organism evidence="6 8">
    <name type="scientific">Flavobacterium gawalongense</name>
    <dbReference type="NCBI Taxonomy" id="2594432"/>
    <lineage>
        <taxon>Bacteria</taxon>
        <taxon>Pseudomonadati</taxon>
        <taxon>Bacteroidota</taxon>
        <taxon>Flavobacteriia</taxon>
        <taxon>Flavobacteriales</taxon>
        <taxon>Flavobacteriaceae</taxon>
        <taxon>Flavobacterium</taxon>
    </lineage>
</organism>
<dbReference type="CDD" id="cd00038">
    <property type="entry name" value="CAP_ED"/>
    <property type="match status" value="1"/>
</dbReference>
<evidence type="ECO:0000313" key="6">
    <source>
        <dbReference type="EMBL" id="TRX10766.1"/>
    </source>
</evidence>
<dbReference type="InterPro" id="IPR005105">
    <property type="entry name" value="GlnD_Uridyltrans_N"/>
</dbReference>
<keyword evidence="1 2" id="KW-0129">CBS domain</keyword>
<feature type="domain" description="CBS" evidence="4">
    <location>
        <begin position="173"/>
        <end position="229"/>
    </location>
</feature>
<dbReference type="Gene3D" id="3.10.580.10">
    <property type="entry name" value="CBS-domain"/>
    <property type="match status" value="1"/>
</dbReference>
<dbReference type="SMART" id="SM00116">
    <property type="entry name" value="CBS"/>
    <property type="match status" value="2"/>
</dbReference>
<feature type="domain" description="Cyclic nucleotide-binding" evidence="3">
    <location>
        <begin position="56"/>
        <end position="136"/>
    </location>
</feature>
<dbReference type="InterPro" id="IPR043519">
    <property type="entry name" value="NT_sf"/>
</dbReference>
<dbReference type="EMBL" id="VJZN01000010">
    <property type="protein sequence ID" value="TRX06814.1"/>
    <property type="molecule type" value="Genomic_DNA"/>
</dbReference>
<dbReference type="Pfam" id="PF03445">
    <property type="entry name" value="DUF294"/>
    <property type="match status" value="1"/>
</dbReference>
<proteinExistence type="predicted"/>
<dbReference type="Gene3D" id="2.60.120.10">
    <property type="entry name" value="Jelly Rolls"/>
    <property type="match status" value="1"/>
</dbReference>
<dbReference type="InterPro" id="IPR000595">
    <property type="entry name" value="cNMP-bd_dom"/>
</dbReference>
<evidence type="ECO:0000313" key="5">
    <source>
        <dbReference type="EMBL" id="TRX06814.1"/>
    </source>
</evidence>
<evidence type="ECO:0000313" key="7">
    <source>
        <dbReference type="Proteomes" id="UP000318528"/>
    </source>
</evidence>
<dbReference type="PANTHER" id="PTHR43080:SF2">
    <property type="entry name" value="CBS DOMAIN-CONTAINING PROTEIN"/>
    <property type="match status" value="1"/>
</dbReference>
<dbReference type="InterPro" id="IPR046342">
    <property type="entry name" value="CBS_dom_sf"/>
</dbReference>
<dbReference type="Pfam" id="PF10335">
    <property type="entry name" value="DUF294_C"/>
    <property type="match status" value="1"/>
</dbReference>
<comment type="caution">
    <text evidence="6">The sequence shown here is derived from an EMBL/GenBank/DDBJ whole genome shotgun (WGS) entry which is preliminary data.</text>
</comment>
<dbReference type="OrthoDB" id="9810963at2"/>
<evidence type="ECO:0000259" key="3">
    <source>
        <dbReference type="PROSITE" id="PS50042"/>
    </source>
</evidence>
<sequence length="639" mass="72237">MKNTISHRVADFLKNFPPFSFLQQKDIEIISEQISIIYKEKDSVVFAENEETHSCFYVVHKGAVALRTSLQNDILDMCDEGDIFGLRPLIANENYKMEAKTHEESILYAIPIAIFKPYALENRAVGNFLIESFASNTLNPYSKSHSGKLYGETTGSEFLDNDKKLLDLQPVKYSKKLITCSSITTVKTIAETMTKKNVGAILVVEDTLPIGIITDKDLRNKIVTGKYPITTTAAAIMTSPVITYPRKMTVTQAQMAMMKSNISHLCLTKDGTTNSKAVGILSKHDVMVELGNNPGVLIKAVKRAKKFKQIKPIRASIMQLLQGYLDQNIPMTLTSKIITELNDVCIKQVIAIALKKMKTPPPVKFAWLALGSQGRSEQLLHTDQDNALVYEDVPEELKIETKNYFLELATHVNKGLFVIGYDYCPAEMMASNPKWCLSLGEWESLVYHWITNPGKNEVLLSFIFFDYSLSYGDSELVNKLSEFIFENVKANPVFYIHLVSGALQSPSPTGFFRQFLLEQDGAHKDFFDIKRRALMPLTDAARVLILSHSVKSISNTPERFEKLAELEPHNRELYLACSYSYKALLKFRTKQGLLHHDSGQYIALEALSKLEKIKLKRTFKTIKELQELITIRFNPSNIL</sequence>
<keyword evidence="7" id="KW-1185">Reference proteome</keyword>
<dbReference type="PROSITE" id="PS51371">
    <property type="entry name" value="CBS"/>
    <property type="match status" value="2"/>
</dbReference>
<dbReference type="Proteomes" id="UP000318669">
    <property type="component" value="Unassembled WGS sequence"/>
</dbReference>
<dbReference type="Gene3D" id="3.30.460.10">
    <property type="entry name" value="Beta Polymerase, domain 2"/>
    <property type="match status" value="1"/>
</dbReference>
<dbReference type="SUPFAM" id="SSF51206">
    <property type="entry name" value="cAMP-binding domain-like"/>
    <property type="match status" value="1"/>
</dbReference>
<dbReference type="PANTHER" id="PTHR43080">
    <property type="entry name" value="CBS DOMAIN-CONTAINING PROTEIN CBSX3, MITOCHONDRIAL"/>
    <property type="match status" value="1"/>
</dbReference>
<dbReference type="SUPFAM" id="SSF54631">
    <property type="entry name" value="CBS-domain pair"/>
    <property type="match status" value="1"/>
</dbReference>
<gene>
    <name evidence="6" type="ORF">FNW11_07180</name>
    <name evidence="5" type="ORF">FNW12_07585</name>
</gene>
<evidence type="ECO:0000256" key="1">
    <source>
        <dbReference type="ARBA" id="ARBA00023122"/>
    </source>
</evidence>
<dbReference type="AlphaFoldDB" id="A0A553BR94"/>
<dbReference type="Pfam" id="PF00571">
    <property type="entry name" value="CBS"/>
    <property type="match status" value="2"/>
</dbReference>
<reference evidence="7 8" key="1">
    <citation type="submission" date="2019-07" db="EMBL/GenBank/DDBJ databases">
        <title>Novel species of Flavobacterium.</title>
        <authorList>
            <person name="Liu Q."/>
            <person name="Xin Y.-H."/>
        </authorList>
    </citation>
    <scope>NUCLEOTIDE SEQUENCE [LARGE SCALE GENOMIC DNA]</scope>
    <source>
        <strain evidence="5 7">GSP39</strain>
        <strain evidence="6 8">GSR22</strain>
    </source>
</reference>
<dbReference type="PROSITE" id="PS50042">
    <property type="entry name" value="CNMP_BINDING_3"/>
    <property type="match status" value="1"/>
</dbReference>
<evidence type="ECO:0000313" key="8">
    <source>
        <dbReference type="Proteomes" id="UP000318669"/>
    </source>
</evidence>
<dbReference type="InterPro" id="IPR051257">
    <property type="entry name" value="Diverse_CBS-Domain"/>
</dbReference>
<dbReference type="Pfam" id="PF00027">
    <property type="entry name" value="cNMP_binding"/>
    <property type="match status" value="1"/>
</dbReference>
<dbReference type="CDD" id="cd05401">
    <property type="entry name" value="NT_GlnE_GlnD_like"/>
    <property type="match status" value="1"/>
</dbReference>
<evidence type="ECO:0000259" key="4">
    <source>
        <dbReference type="PROSITE" id="PS51371"/>
    </source>
</evidence>
<dbReference type="Proteomes" id="UP000318528">
    <property type="component" value="Unassembled WGS sequence"/>
</dbReference>
<dbReference type="GO" id="GO:0008773">
    <property type="term" value="F:[protein-PII] uridylyltransferase activity"/>
    <property type="evidence" value="ECO:0007669"/>
    <property type="project" value="InterPro"/>
</dbReference>
<accession>A0A553BR94</accession>
<evidence type="ECO:0000256" key="2">
    <source>
        <dbReference type="PROSITE-ProRule" id="PRU00703"/>
    </source>
</evidence>
<dbReference type="InterPro" id="IPR000644">
    <property type="entry name" value="CBS_dom"/>
</dbReference>
<name>A0A553BR94_9FLAO</name>
<dbReference type="InterPro" id="IPR014710">
    <property type="entry name" value="RmlC-like_jellyroll"/>
</dbReference>
<protein>
    <submittedName>
        <fullName evidence="6">CBS domain-containing protein</fullName>
    </submittedName>
</protein>
<dbReference type="EMBL" id="VJZL01000009">
    <property type="protein sequence ID" value="TRX10766.1"/>
    <property type="molecule type" value="Genomic_DNA"/>
</dbReference>